<feature type="domain" description="Sortilin N-terminal" evidence="3">
    <location>
        <begin position="177"/>
        <end position="337"/>
    </location>
</feature>
<evidence type="ECO:0000259" key="3">
    <source>
        <dbReference type="Pfam" id="PF15902"/>
    </source>
</evidence>
<dbReference type="InterPro" id="IPR031778">
    <property type="entry name" value="Sortilin_N"/>
</dbReference>
<proteinExistence type="predicted"/>
<keyword evidence="1" id="KW-0677">Repeat</keyword>
<dbReference type="EMBL" id="CADCTQ010000603">
    <property type="protein sequence ID" value="CAA9327393.1"/>
    <property type="molecule type" value="Genomic_DNA"/>
</dbReference>
<feature type="signal peptide" evidence="2">
    <location>
        <begin position="1"/>
        <end position="22"/>
    </location>
</feature>
<sequence>MNRTVTLSLLLLLVALPSALFAQEGDREEGIPEGAAEPEHLKMRYEGNSRTRNVFQPAAIPPSTPAELNAAAERRRQMAATSLLKNYPVRNIGPTVMSGRVTDVAVNEQNPKIFYVGYASGGVYRTVNNGNTFEPIFDHQRALGIGDLALAPSDPDILWVGTGENNASRSSYAGAGVYKSTDAGKSWQFAGLDFTQHIGRVVIHPKNPDVVWVAAIGALYAAGPDRGLYKTSDGGKNWKKTLFVNDSTGVIDLVIDPQNPDQLWAATWQRLRNAGNFVGNGSGSAIYVSNDGGETWQKTTGGFPEGKYVGRIGLDVCLSKPNILYAVLDNQEETRKEKQKDEGKDQPKLQKDAFMDMNEKVFLELPNADLDTFLVKNNFPARYNAERVKEDVRKGRYKPVALQQYFGDDNDANTNLFETQIKGAEMYRSDDSGKTWRKVNTQSLDGVYYTYGYYFGQVRVSPGNPDRIFTWGVPLLVSNDGGKTYTVTDTAGRVHADHHAMWINPKDEEHILNGNDGGLNLTYDGGRSWSHLNQPAVGQFYTIMVDNEKPYNVYGGLQDNGVYTGSSKTVPGKTDDWEAIMGGDGMMVAVDPRDAKVVYTGFQYGNYFKLDRGKGKPKAITPKHEIGEPSLRWNWRTPLVMSRHNPDILYMGSQRLHRTLDGAETWETVSPDLTKNKKQGNVPFSTITVIAESPLRFGLLYVGTDDGNLQLTRNGGATWEPVSGGLPADLWVSSVAPSAHEEGTVYATLTGYRYDHFKAYVFKSTDFGKTWTSLAEGLPAEPVNVVVEDPVNRDLLYVGTDHGTYLTLDGGKAWHLLGGNLPNVANYDMLVHPRDNELLIATHGRSVYVVDVKPLQALRDGKTAAPLVAFEPGTVAYSGKWGEREYAFEPEQKPSVPIRYFVGGDGGKPVTVQITDAAGKTIRTLTTGSEAGFNTVAWDLKGDAPKARKGDAAKEAYVKPGTYNVKLQQGTAKAETKIVIK</sequence>
<gene>
    <name evidence="4" type="ORF">AVDCRST_MAG56-7194</name>
</gene>
<dbReference type="PANTHER" id="PTHR43739">
    <property type="entry name" value="XYLOGLUCANASE (EUROFUNG)"/>
    <property type="match status" value="1"/>
</dbReference>
<dbReference type="InterPro" id="IPR015943">
    <property type="entry name" value="WD40/YVTN_repeat-like_dom_sf"/>
</dbReference>
<evidence type="ECO:0000256" key="2">
    <source>
        <dbReference type="SAM" id="SignalP"/>
    </source>
</evidence>
<organism evidence="4">
    <name type="scientific">uncultured Cytophagales bacterium</name>
    <dbReference type="NCBI Taxonomy" id="158755"/>
    <lineage>
        <taxon>Bacteria</taxon>
        <taxon>Pseudomonadati</taxon>
        <taxon>Bacteroidota</taxon>
        <taxon>Sphingobacteriia</taxon>
        <taxon>Sphingobacteriales</taxon>
        <taxon>environmental samples</taxon>
    </lineage>
</organism>
<dbReference type="GO" id="GO:0010411">
    <property type="term" value="P:xyloglucan metabolic process"/>
    <property type="evidence" value="ECO:0007669"/>
    <property type="project" value="TreeGrafter"/>
</dbReference>
<feature type="chain" id="PRO_5026802395" evidence="2">
    <location>
        <begin position="23"/>
        <end position="981"/>
    </location>
</feature>
<dbReference type="Gene3D" id="2.130.10.10">
    <property type="entry name" value="YVTN repeat-like/Quinoprotein amine dehydrogenase"/>
    <property type="match status" value="5"/>
</dbReference>
<evidence type="ECO:0000256" key="1">
    <source>
        <dbReference type="ARBA" id="ARBA00022737"/>
    </source>
</evidence>
<evidence type="ECO:0000313" key="4">
    <source>
        <dbReference type="EMBL" id="CAA9327393.1"/>
    </source>
</evidence>
<accession>A0A6J4L9E2</accession>
<dbReference type="Gene3D" id="2.60.40.4070">
    <property type="match status" value="1"/>
</dbReference>
<reference evidence="4" key="1">
    <citation type="submission" date="2020-02" db="EMBL/GenBank/DDBJ databases">
        <authorList>
            <person name="Meier V. D."/>
        </authorList>
    </citation>
    <scope>NUCLEOTIDE SEQUENCE</scope>
    <source>
        <strain evidence="4">AVDCRST_MAG56</strain>
    </source>
</reference>
<dbReference type="InterPro" id="IPR052025">
    <property type="entry name" value="Xyloglucanase_GH74"/>
</dbReference>
<dbReference type="InterPro" id="IPR036278">
    <property type="entry name" value="Sialidase_sf"/>
</dbReference>
<dbReference type="SUPFAM" id="SSF110296">
    <property type="entry name" value="Oligoxyloglucan reducing end-specific cellobiohydrolase"/>
    <property type="match status" value="1"/>
</dbReference>
<dbReference type="Pfam" id="PF15902">
    <property type="entry name" value="Sortilin-Vps10"/>
    <property type="match status" value="1"/>
</dbReference>
<protein>
    <submittedName>
        <fullName evidence="4">GH74</fullName>
    </submittedName>
</protein>
<dbReference type="PANTHER" id="PTHR43739:SF5">
    <property type="entry name" value="EXO-ALPHA-SIALIDASE"/>
    <property type="match status" value="1"/>
</dbReference>
<dbReference type="CDD" id="cd15482">
    <property type="entry name" value="Sialidase_non-viral"/>
    <property type="match status" value="2"/>
</dbReference>
<keyword evidence="2" id="KW-0732">Signal</keyword>
<name>A0A6J4L9E2_9SPHI</name>
<dbReference type="SUPFAM" id="SSF50939">
    <property type="entry name" value="Sialidases"/>
    <property type="match status" value="2"/>
</dbReference>
<dbReference type="AlphaFoldDB" id="A0A6J4L9E2"/>